<dbReference type="SUPFAM" id="SSF48452">
    <property type="entry name" value="TPR-like"/>
    <property type="match status" value="1"/>
</dbReference>
<reference evidence="2 8" key="2">
    <citation type="submission" date="2017-04" db="EMBL/GenBank/DDBJ databases">
        <title>Characterization, genome and methylation analysis of a phthalic acid esters degrading strain Sphingobium yanoikuyae SHJ.</title>
        <authorList>
            <person name="Feng L."/>
        </authorList>
    </citation>
    <scope>NUCLEOTIDE SEQUENCE [LARGE SCALE GENOMIC DNA]</scope>
    <source>
        <strain evidence="2 8">SHJ</strain>
    </source>
</reference>
<feature type="chain" id="PRO_5015028995" evidence="1">
    <location>
        <begin position="21"/>
        <end position="126"/>
    </location>
</feature>
<evidence type="ECO:0000313" key="9">
    <source>
        <dbReference type="Proteomes" id="UP000280708"/>
    </source>
</evidence>
<dbReference type="EMBL" id="CP033230">
    <property type="protein sequence ID" value="AYO76799.1"/>
    <property type="molecule type" value="Genomic_DNA"/>
</dbReference>
<evidence type="ECO:0000313" key="8">
    <source>
        <dbReference type="Proteomes" id="UP000037029"/>
    </source>
</evidence>
<dbReference type="Proteomes" id="UP000515377">
    <property type="component" value="Chromosome"/>
</dbReference>
<dbReference type="EMBL" id="CP020925">
    <property type="protein sequence ID" value="ATP20032.1"/>
    <property type="molecule type" value="Genomic_DNA"/>
</dbReference>
<evidence type="ECO:0000313" key="3">
    <source>
        <dbReference type="EMBL" id="AYO76799.1"/>
    </source>
</evidence>
<evidence type="ECO:0000313" key="7">
    <source>
        <dbReference type="Proteomes" id="UP000028534"/>
    </source>
</evidence>
<name>A0A084EJD1_SPHYA</name>
<dbReference type="Proteomes" id="UP000280708">
    <property type="component" value="Chromosome"/>
</dbReference>
<dbReference type="InterPro" id="IPR011990">
    <property type="entry name" value="TPR-like_helical_dom_sf"/>
</dbReference>
<evidence type="ECO:0000256" key="1">
    <source>
        <dbReference type="SAM" id="SignalP"/>
    </source>
</evidence>
<reference evidence="6 11" key="5">
    <citation type="submission" date="2020-07" db="EMBL/GenBank/DDBJ databases">
        <title>Whole genome sequence of Sphingobium yanoikuyae A3.</title>
        <authorList>
            <person name="Han S.-S."/>
        </authorList>
    </citation>
    <scope>NUCLEOTIDE SEQUENCE [LARGE SCALE GENOMIC DNA]</scope>
    <source>
        <strain evidence="6 11">A3</strain>
    </source>
</reference>
<dbReference type="EMBL" id="CP060122">
    <property type="protein sequence ID" value="QNG45823.1"/>
    <property type="molecule type" value="Genomic_DNA"/>
</dbReference>
<accession>A0A084EJD1</accession>
<reference evidence="5 10" key="4">
    <citation type="submission" date="2020-04" db="EMBL/GenBank/DDBJ databases">
        <title>The Whole Genome Analysis of High salt-tolerant Sphingobium yanoikuyae YC-XJ2 with Aryl organophosphorus flame retardants (aryl-OPFRs)-degrading capacity and characteristics of Related phosphotriesterase.</title>
        <authorList>
            <person name="Li X."/>
        </authorList>
    </citation>
    <scope>NUCLEOTIDE SEQUENCE [LARGE SCALE GENOMIC DNA]</scope>
    <source>
        <strain evidence="5 10">YC-XJ2</strain>
    </source>
</reference>
<protein>
    <submittedName>
        <fullName evidence="4">TPR repeat protein</fullName>
    </submittedName>
    <submittedName>
        <fullName evidence="3">Tetratricopeptide repeat protein</fullName>
    </submittedName>
</protein>
<evidence type="ECO:0000313" key="4">
    <source>
        <dbReference type="EMBL" id="KEZ18073.1"/>
    </source>
</evidence>
<feature type="signal peptide" evidence="1">
    <location>
        <begin position="1"/>
        <end position="20"/>
    </location>
</feature>
<sequence length="126" mass="13052">MFKAAAVAGFLLASAVPAMASAADDVIVSVVPDAGLAASALLAHDFDKAARKLQAVWPDTINDPARLINLGNAYAGMGRTSDAREAYAAVARVPDMTLVLADGSEESSRSIAQRASARLNTSYAMR</sequence>
<evidence type="ECO:0000313" key="5">
    <source>
        <dbReference type="EMBL" id="QJR02695.1"/>
    </source>
</evidence>
<gene>
    <name evidence="2" type="ORF">BV87_17660</name>
    <name evidence="4" type="ORF">CP98_02909</name>
    <name evidence="3" type="ORF">EBF16_07510</name>
    <name evidence="6" type="ORF">H3V42_29450</name>
    <name evidence="5" type="ORF">HH800_11165</name>
</gene>
<dbReference type="EMBL" id="JGVR01000018">
    <property type="protein sequence ID" value="KEZ18073.1"/>
    <property type="molecule type" value="Genomic_DNA"/>
</dbReference>
<dbReference type="Proteomes" id="UP000037029">
    <property type="component" value="Chromosome"/>
</dbReference>
<evidence type="ECO:0000313" key="6">
    <source>
        <dbReference type="EMBL" id="QNG45823.1"/>
    </source>
</evidence>
<reference evidence="3 9" key="3">
    <citation type="submission" date="2018-10" db="EMBL/GenBank/DDBJ databases">
        <title>Characterization and genome analysis of a novel bacterium Sphingobium yanoikuyae SJTF8 capable of degrading PAHs.</title>
        <authorList>
            <person name="Yin C."/>
            <person name="Xiong W."/>
            <person name="Liang R."/>
        </authorList>
    </citation>
    <scope>NUCLEOTIDE SEQUENCE [LARGE SCALE GENOMIC DNA]</scope>
    <source>
        <strain evidence="3 9">SJTF8</strain>
    </source>
</reference>
<dbReference type="RefSeq" id="WP_004207460.1">
    <property type="nucleotide sequence ID" value="NZ_CAIGKD010000017.1"/>
</dbReference>
<dbReference type="STRING" id="13690.AX777_19735"/>
<reference evidence="4 7" key="1">
    <citation type="submission" date="2014-03" db="EMBL/GenBank/DDBJ databases">
        <title>Genome sequence of Sphingobium yanoikuyae B1.</title>
        <authorList>
            <person name="Gan H.M."/>
            <person name="Gan H.Y."/>
            <person name="Savka M.A."/>
        </authorList>
    </citation>
    <scope>NUCLEOTIDE SEQUENCE [LARGE SCALE GENOMIC DNA]</scope>
    <source>
        <strain evidence="4 7">B1</strain>
    </source>
</reference>
<evidence type="ECO:0000313" key="2">
    <source>
        <dbReference type="EMBL" id="ATP20032.1"/>
    </source>
</evidence>
<proteinExistence type="predicted"/>
<dbReference type="Proteomes" id="UP000028534">
    <property type="component" value="Unassembled WGS sequence"/>
</dbReference>
<organism evidence="4 7">
    <name type="scientific">Sphingobium yanoikuyae</name>
    <name type="common">Sphingomonas yanoikuyae</name>
    <dbReference type="NCBI Taxonomy" id="13690"/>
    <lineage>
        <taxon>Bacteria</taxon>
        <taxon>Pseudomonadati</taxon>
        <taxon>Pseudomonadota</taxon>
        <taxon>Alphaproteobacteria</taxon>
        <taxon>Sphingomonadales</taxon>
        <taxon>Sphingomonadaceae</taxon>
        <taxon>Sphingobium</taxon>
    </lineage>
</organism>
<dbReference type="Proteomes" id="UP000502611">
    <property type="component" value="Chromosome"/>
</dbReference>
<dbReference type="AlphaFoldDB" id="A0A084EJD1"/>
<keyword evidence="1" id="KW-0732">Signal</keyword>
<dbReference type="Gene3D" id="1.25.40.10">
    <property type="entry name" value="Tetratricopeptide repeat domain"/>
    <property type="match status" value="1"/>
</dbReference>
<evidence type="ECO:0000313" key="10">
    <source>
        <dbReference type="Proteomes" id="UP000502611"/>
    </source>
</evidence>
<evidence type="ECO:0000313" key="11">
    <source>
        <dbReference type="Proteomes" id="UP000515377"/>
    </source>
</evidence>
<dbReference type="EMBL" id="CP053021">
    <property type="protein sequence ID" value="QJR02695.1"/>
    <property type="molecule type" value="Genomic_DNA"/>
</dbReference>
<dbReference type="PATRIC" id="fig|13690.10.peg.2987"/>